<dbReference type="AlphaFoldDB" id="A0A6M4H6M3"/>
<dbReference type="CDD" id="cd01392">
    <property type="entry name" value="HTH_LacI"/>
    <property type="match status" value="1"/>
</dbReference>
<keyword evidence="1" id="KW-0678">Repressor</keyword>
<evidence type="ECO:0000256" key="3">
    <source>
        <dbReference type="ARBA" id="ARBA00023125"/>
    </source>
</evidence>
<organism evidence="6 7">
    <name type="scientific">Usitatibacter palustris</name>
    <dbReference type="NCBI Taxonomy" id="2732487"/>
    <lineage>
        <taxon>Bacteria</taxon>
        <taxon>Pseudomonadati</taxon>
        <taxon>Pseudomonadota</taxon>
        <taxon>Betaproteobacteria</taxon>
        <taxon>Nitrosomonadales</taxon>
        <taxon>Usitatibacteraceae</taxon>
        <taxon>Usitatibacter</taxon>
    </lineage>
</organism>
<dbReference type="InterPro" id="IPR046335">
    <property type="entry name" value="LacI/GalR-like_sensor"/>
</dbReference>
<dbReference type="InterPro" id="IPR000843">
    <property type="entry name" value="HTH_LacI"/>
</dbReference>
<evidence type="ECO:0000256" key="2">
    <source>
        <dbReference type="ARBA" id="ARBA00023015"/>
    </source>
</evidence>
<reference evidence="6 7" key="1">
    <citation type="submission" date="2020-04" db="EMBL/GenBank/DDBJ databases">
        <title>Usitatibacter rugosus gen. nov., sp. nov. and Usitatibacter palustris sp. nov., novel members of Usitatibacteraceae fam. nov. within the order Nitrosomonadales isolated from soil.</title>
        <authorList>
            <person name="Huber K.J."/>
            <person name="Neumann-Schaal M."/>
            <person name="Geppert A."/>
            <person name="Luckner M."/>
            <person name="Wanner G."/>
            <person name="Overmann J."/>
        </authorList>
    </citation>
    <scope>NUCLEOTIDE SEQUENCE [LARGE SCALE GENOMIC DNA]</scope>
    <source>
        <strain evidence="6 7">Swamp67</strain>
    </source>
</reference>
<dbReference type="SUPFAM" id="SSF53822">
    <property type="entry name" value="Periplasmic binding protein-like I"/>
    <property type="match status" value="1"/>
</dbReference>
<dbReference type="SMART" id="SM00354">
    <property type="entry name" value="HTH_LACI"/>
    <property type="match status" value="1"/>
</dbReference>
<dbReference type="GO" id="GO:0000976">
    <property type="term" value="F:transcription cis-regulatory region binding"/>
    <property type="evidence" value="ECO:0007669"/>
    <property type="project" value="TreeGrafter"/>
</dbReference>
<keyword evidence="2" id="KW-0805">Transcription regulation</keyword>
<keyword evidence="3" id="KW-0238">DNA-binding</keyword>
<evidence type="ECO:0000313" key="7">
    <source>
        <dbReference type="Proteomes" id="UP000503096"/>
    </source>
</evidence>
<dbReference type="Gene3D" id="1.10.260.40">
    <property type="entry name" value="lambda repressor-like DNA-binding domains"/>
    <property type="match status" value="1"/>
</dbReference>
<feature type="domain" description="HTH lacI-type" evidence="5">
    <location>
        <begin position="2"/>
        <end position="56"/>
    </location>
</feature>
<name>A0A6M4H6M3_9PROT</name>
<dbReference type="SUPFAM" id="SSF47413">
    <property type="entry name" value="lambda repressor-like DNA-binding domains"/>
    <property type="match status" value="1"/>
</dbReference>
<dbReference type="Pfam" id="PF13377">
    <property type="entry name" value="Peripla_BP_3"/>
    <property type="match status" value="1"/>
</dbReference>
<accession>A0A6M4H6M3</accession>
<dbReference type="CDD" id="cd06267">
    <property type="entry name" value="PBP1_LacI_sugar_binding-like"/>
    <property type="match status" value="1"/>
</dbReference>
<dbReference type="PROSITE" id="PS50932">
    <property type="entry name" value="HTH_LACI_2"/>
    <property type="match status" value="1"/>
</dbReference>
<gene>
    <name evidence="6" type="primary">rbsR</name>
    <name evidence="6" type="ORF">DSM104440_02096</name>
</gene>
<dbReference type="InterPro" id="IPR010982">
    <property type="entry name" value="Lambda_DNA-bd_dom_sf"/>
</dbReference>
<protein>
    <submittedName>
        <fullName evidence="6">Ribose operon repressor</fullName>
    </submittedName>
</protein>
<evidence type="ECO:0000256" key="4">
    <source>
        <dbReference type="ARBA" id="ARBA00023163"/>
    </source>
</evidence>
<proteinExistence type="predicted"/>
<dbReference type="EMBL" id="CP053073">
    <property type="protein sequence ID" value="QJR15279.1"/>
    <property type="molecule type" value="Genomic_DNA"/>
</dbReference>
<evidence type="ECO:0000313" key="6">
    <source>
        <dbReference type="EMBL" id="QJR15279.1"/>
    </source>
</evidence>
<keyword evidence="4" id="KW-0804">Transcription</keyword>
<dbReference type="FunCoup" id="A0A6M4H6M3">
    <property type="interactions" value="293"/>
</dbReference>
<evidence type="ECO:0000259" key="5">
    <source>
        <dbReference type="PROSITE" id="PS50932"/>
    </source>
</evidence>
<dbReference type="PANTHER" id="PTHR30146">
    <property type="entry name" value="LACI-RELATED TRANSCRIPTIONAL REPRESSOR"/>
    <property type="match status" value="1"/>
</dbReference>
<dbReference type="Proteomes" id="UP000503096">
    <property type="component" value="Chromosome"/>
</dbReference>
<dbReference type="KEGG" id="upl:DSM104440_02096"/>
<dbReference type="InterPro" id="IPR028082">
    <property type="entry name" value="Peripla_BP_I"/>
</dbReference>
<sequence>MSTIKQVAARAGVSFTTVSHVVNRTRPVSDAARTRVERAIADLGYFPSAVARALKTSQTRILGVIVPNIINPFFSELVRGIEDACERNNYSVFLCNGDDDRDRQGRSFDTLLGRRVDGVILATPAGPATTLARRIAATKLPTAIVDRPVPNARVDHIAIDHAAGARLAMEHLLELGHRRIAHISGPSAFEVSRARAAGWRLALQGAGVEPRADWLLEGDFLAPSGHEMARKLLAQGEITAIFASNDMLAFGALRAAAEAGWAVPRALSVVGFDGIEMGAFTSPALTTVGVPIRNMGETAAMVLIDRLAGRTKRAGETVVAPRLIVRESTGPARGA</sequence>
<dbReference type="RefSeq" id="WP_171162419.1">
    <property type="nucleotide sequence ID" value="NZ_CP053073.1"/>
</dbReference>
<evidence type="ECO:0000256" key="1">
    <source>
        <dbReference type="ARBA" id="ARBA00022491"/>
    </source>
</evidence>
<dbReference type="Pfam" id="PF00356">
    <property type="entry name" value="LacI"/>
    <property type="match status" value="1"/>
</dbReference>
<dbReference type="Gene3D" id="3.40.50.2300">
    <property type="match status" value="2"/>
</dbReference>
<dbReference type="PANTHER" id="PTHR30146:SF148">
    <property type="entry name" value="HTH-TYPE TRANSCRIPTIONAL REPRESSOR PURR-RELATED"/>
    <property type="match status" value="1"/>
</dbReference>
<dbReference type="GO" id="GO:0003700">
    <property type="term" value="F:DNA-binding transcription factor activity"/>
    <property type="evidence" value="ECO:0007669"/>
    <property type="project" value="TreeGrafter"/>
</dbReference>
<dbReference type="InParanoid" id="A0A6M4H6M3"/>
<keyword evidence="7" id="KW-1185">Reference proteome</keyword>